<organism evidence="2 3">
    <name type="scientific">Babesia ovata</name>
    <dbReference type="NCBI Taxonomy" id="189622"/>
    <lineage>
        <taxon>Eukaryota</taxon>
        <taxon>Sar</taxon>
        <taxon>Alveolata</taxon>
        <taxon>Apicomplexa</taxon>
        <taxon>Aconoidasida</taxon>
        <taxon>Piroplasmida</taxon>
        <taxon>Babesiidae</taxon>
        <taxon>Babesia</taxon>
    </lineage>
</organism>
<sequence length="236" mass="26843">MEEISPSAAAQVPPFEAAARTSEAVTSDESEGTSSSYDSDQFLSDNEMRDHKDPERKREPEPEREPEQPSVDDGVTEETESQPRVHRIMPRHVPEPEPEPEPTPVEEPEEEEPEERRYDSDSDRDVRSSDSDYDYHYGRRPYSSSRHGISSSDYEEFDISSAPRGRNRGLSARCHYYNEPEEPKVAESAGGAPGSYDVAVRRKPLIIRAKNCVQNMARKPYDAVAKLTRYCKKQFS</sequence>
<dbReference type="GeneID" id="39873888"/>
<dbReference type="OrthoDB" id="10471021at2759"/>
<dbReference type="VEuPathDB" id="PiroplasmaDB:BOVATA_016110"/>
<dbReference type="EMBL" id="BDSA01000002">
    <property type="protein sequence ID" value="GBE60118.1"/>
    <property type="molecule type" value="Genomic_DNA"/>
</dbReference>
<reference evidence="2 3" key="1">
    <citation type="journal article" date="2017" name="BMC Genomics">
        <title>Whole-genome assembly of Babesia ovata and comparative genomics between closely related pathogens.</title>
        <authorList>
            <person name="Yamagishi J."/>
            <person name="Asada M."/>
            <person name="Hakimi H."/>
            <person name="Tanaka T.Q."/>
            <person name="Sugimoto C."/>
            <person name="Kawazu S."/>
        </authorList>
    </citation>
    <scope>NUCLEOTIDE SEQUENCE [LARGE SCALE GENOMIC DNA]</scope>
    <source>
        <strain evidence="2 3">Miyake</strain>
    </source>
</reference>
<proteinExistence type="predicted"/>
<feature type="compositionally biased region" description="Basic and acidic residues" evidence="1">
    <location>
        <begin position="46"/>
        <end position="67"/>
    </location>
</feature>
<keyword evidence="3" id="KW-1185">Reference proteome</keyword>
<name>A0A2H6KAV0_9APIC</name>
<dbReference type="RefSeq" id="XP_028866361.1">
    <property type="nucleotide sequence ID" value="XM_029010528.1"/>
</dbReference>
<evidence type="ECO:0000256" key="1">
    <source>
        <dbReference type="SAM" id="MobiDB-lite"/>
    </source>
</evidence>
<feature type="compositionally biased region" description="Polar residues" evidence="1">
    <location>
        <begin position="142"/>
        <end position="152"/>
    </location>
</feature>
<gene>
    <name evidence="2" type="ORF">BOVATA_016110</name>
</gene>
<dbReference type="Proteomes" id="UP000236319">
    <property type="component" value="Unassembled WGS sequence"/>
</dbReference>
<evidence type="ECO:0000313" key="2">
    <source>
        <dbReference type="EMBL" id="GBE60118.1"/>
    </source>
</evidence>
<comment type="caution">
    <text evidence="2">The sequence shown here is derived from an EMBL/GenBank/DDBJ whole genome shotgun (WGS) entry which is preliminary data.</text>
</comment>
<feature type="region of interest" description="Disordered" evidence="1">
    <location>
        <begin position="1"/>
        <end position="169"/>
    </location>
</feature>
<evidence type="ECO:0000313" key="3">
    <source>
        <dbReference type="Proteomes" id="UP000236319"/>
    </source>
</evidence>
<dbReference type="AlphaFoldDB" id="A0A2H6KAV0"/>
<feature type="compositionally biased region" description="Basic and acidic residues" evidence="1">
    <location>
        <begin position="114"/>
        <end position="137"/>
    </location>
</feature>
<protein>
    <submittedName>
        <fullName evidence="2">Uncharacterized protein</fullName>
    </submittedName>
</protein>
<accession>A0A2H6KAV0</accession>
<feature type="compositionally biased region" description="Polar residues" evidence="1">
    <location>
        <begin position="32"/>
        <end position="44"/>
    </location>
</feature>
<feature type="compositionally biased region" description="Low complexity" evidence="1">
    <location>
        <begin position="8"/>
        <end position="19"/>
    </location>
</feature>
<feature type="compositionally biased region" description="Acidic residues" evidence="1">
    <location>
        <begin position="96"/>
        <end position="113"/>
    </location>
</feature>